<dbReference type="EMBL" id="AEIG01000061">
    <property type="protein sequence ID" value="EGG29219.1"/>
    <property type="molecule type" value="Genomic_DNA"/>
</dbReference>
<dbReference type="Proteomes" id="UP000005615">
    <property type="component" value="Unassembled WGS sequence"/>
</dbReference>
<reference evidence="1 2" key="1">
    <citation type="journal article" date="2011" name="J. Bacteriol.">
        <title>Genome sequence of strain IMCC3088, a proteorhodopsin-containing marine bacterium belonging to the OM60/NOR5 clade.</title>
        <authorList>
            <person name="Jang Y."/>
            <person name="Oh H.M."/>
            <person name="Kang I."/>
            <person name="Lee K."/>
            <person name="Yang S.J."/>
            <person name="Cho J.C."/>
        </authorList>
    </citation>
    <scope>NUCLEOTIDE SEQUENCE [LARGE SCALE GENOMIC DNA]</scope>
    <source>
        <strain evidence="1 2">IMCC3088</strain>
    </source>
</reference>
<dbReference type="AlphaFoldDB" id="F3L368"/>
<keyword evidence="2" id="KW-1185">Reference proteome</keyword>
<gene>
    <name evidence="1" type="ORF">IMCC3088_2060</name>
</gene>
<dbReference type="InterPro" id="IPR021312">
    <property type="entry name" value="DUF2889"/>
</dbReference>
<dbReference type="STRING" id="2518989.IMCC3088_2060"/>
<proteinExistence type="predicted"/>
<evidence type="ECO:0000313" key="1">
    <source>
        <dbReference type="EMBL" id="EGG29219.1"/>
    </source>
</evidence>
<dbReference type="Pfam" id="PF11136">
    <property type="entry name" value="DUF2889"/>
    <property type="match status" value="1"/>
</dbReference>
<dbReference type="eggNOG" id="ENOG5032UAQ">
    <property type="taxonomic scope" value="Bacteria"/>
</dbReference>
<accession>F3L368</accession>
<evidence type="ECO:0000313" key="2">
    <source>
        <dbReference type="Proteomes" id="UP000005615"/>
    </source>
</evidence>
<protein>
    <recommendedName>
        <fullName evidence="3">DUF2889 domain-containing protein</fullName>
    </recommendedName>
</protein>
<evidence type="ECO:0008006" key="3">
    <source>
        <dbReference type="Google" id="ProtNLM"/>
    </source>
</evidence>
<sequence>MQFVGCGRDILTTEQDHPIQVLVQDDFTASVTMDRKILSIESCCRRCDVSALAGFTGGAYLRAVLQERFPDERKAGTPLYLLLDDLSGASLIAGWAFTQRPGYVDDFNIQVVEDPSLRQTMMNVCLGFAEGSTSLSGELGSTTSERCAVVKSLVNPEDPDGWPVMAEYCETSMRRARRIDVWSEGNITRAEVYFQDTASRADGSRVAVHEYCLQAYIDAANGTLARLDADPHILPYPECPNAIANLERLIGTPVKELRTTVLKRLARTEGCTHLNDAVRSLAEVPVLANYLS</sequence>
<organism evidence="1 2">
    <name type="scientific">Aequoribacter fuscus</name>
    <dbReference type="NCBI Taxonomy" id="2518989"/>
    <lineage>
        <taxon>Bacteria</taxon>
        <taxon>Pseudomonadati</taxon>
        <taxon>Pseudomonadota</taxon>
        <taxon>Gammaproteobacteria</taxon>
        <taxon>Cellvibrionales</taxon>
        <taxon>Halieaceae</taxon>
        <taxon>Aequoribacter</taxon>
    </lineage>
</organism>
<comment type="caution">
    <text evidence="1">The sequence shown here is derived from an EMBL/GenBank/DDBJ whole genome shotgun (WGS) entry which is preliminary data.</text>
</comment>
<name>F3L368_9GAMM</name>